<name>A0A9X4P8E7_9PAST</name>
<gene>
    <name evidence="4" type="ORF">A6A20_01895</name>
</gene>
<dbReference type="RefSeq" id="WP_279571888.1">
    <property type="nucleotide sequence ID" value="NZ_LWID01000001.1"/>
</dbReference>
<dbReference type="Proteomes" id="UP001155500">
    <property type="component" value="Unassembled WGS sequence"/>
</dbReference>
<dbReference type="InterPro" id="IPR001296">
    <property type="entry name" value="Glyco_trans_1"/>
</dbReference>
<keyword evidence="1" id="KW-0808">Transferase</keyword>
<protein>
    <recommendedName>
        <fullName evidence="6">Glycosyltransferase involved in cell wall biosynthesis</fullName>
    </recommendedName>
</protein>
<dbReference type="SUPFAM" id="SSF53756">
    <property type="entry name" value="UDP-Glycosyltransferase/glycogen phosphorylase"/>
    <property type="match status" value="1"/>
</dbReference>
<evidence type="ECO:0000259" key="3">
    <source>
        <dbReference type="Pfam" id="PF13439"/>
    </source>
</evidence>
<dbReference type="EMBL" id="LWID01000001">
    <property type="protein sequence ID" value="MDG6894408.1"/>
    <property type="molecule type" value="Genomic_DNA"/>
</dbReference>
<evidence type="ECO:0008006" key="6">
    <source>
        <dbReference type="Google" id="ProtNLM"/>
    </source>
</evidence>
<organism evidence="4 5">
    <name type="scientific">Volucribacter amazonae</name>
    <dbReference type="NCBI Taxonomy" id="256731"/>
    <lineage>
        <taxon>Bacteria</taxon>
        <taxon>Pseudomonadati</taxon>
        <taxon>Pseudomonadota</taxon>
        <taxon>Gammaproteobacteria</taxon>
        <taxon>Pasteurellales</taxon>
        <taxon>Pasteurellaceae</taxon>
        <taxon>Volucribacter</taxon>
    </lineage>
</organism>
<comment type="caution">
    <text evidence="4">The sequence shown here is derived from an EMBL/GenBank/DDBJ whole genome shotgun (WGS) entry which is preliminary data.</text>
</comment>
<sequence>MSFSLTCLKFKQGGGVERYILDLVDGFHQLGVKTKFYSTSFDKTLKEYQWIDPQKINLSWCPKKLRLPLFARAIQKQKAENEIVISIQQVRKSDILICGGQHKGYLRALNKTPTLLEKLKISNEQKAYEECQLIIAHSQLMKNELVELYNIPEQKIKVIYPPANTKKFHTISKEVRSNLRKKFGFSPQEIIYVFPSTGHSRKGFDLLKSYFEQTNLPIKLIVAGTQVTESKNIRSLGFCSNMPELYQAADYTIMASKYEPFGLVGVESILCGTPIIFSENMACTEVFQNNFGYTFNRKNRSTLDLAIKSSIKHIARIEQPLKALNYDPSLMTHIQALQNIIEKLS</sequence>
<dbReference type="Gene3D" id="3.40.50.2000">
    <property type="entry name" value="Glycogen Phosphorylase B"/>
    <property type="match status" value="2"/>
</dbReference>
<feature type="domain" description="Glycosyltransferase subfamily 4-like N-terminal" evidence="3">
    <location>
        <begin position="14"/>
        <end position="166"/>
    </location>
</feature>
<proteinExistence type="predicted"/>
<evidence type="ECO:0000313" key="5">
    <source>
        <dbReference type="Proteomes" id="UP001155500"/>
    </source>
</evidence>
<feature type="domain" description="Glycosyl transferase family 1" evidence="2">
    <location>
        <begin position="176"/>
        <end position="309"/>
    </location>
</feature>
<reference evidence="4" key="1">
    <citation type="submission" date="2016-03" db="EMBL/GenBank/DDBJ databases">
        <title>Co-evolution between Pasteurellaceae and their hosts.</title>
        <authorList>
            <person name="Hansen M.J."/>
            <person name="Bojesen A.M."/>
            <person name="Planet P."/>
        </authorList>
    </citation>
    <scope>NUCLEOTIDE SEQUENCE</scope>
    <source>
        <strain evidence="4">146/S8/89</strain>
    </source>
</reference>
<dbReference type="PANTHER" id="PTHR46401">
    <property type="entry name" value="GLYCOSYLTRANSFERASE WBBK-RELATED"/>
    <property type="match status" value="1"/>
</dbReference>
<evidence type="ECO:0000259" key="2">
    <source>
        <dbReference type="Pfam" id="PF00534"/>
    </source>
</evidence>
<dbReference type="GO" id="GO:0016757">
    <property type="term" value="F:glycosyltransferase activity"/>
    <property type="evidence" value="ECO:0007669"/>
    <property type="project" value="InterPro"/>
</dbReference>
<dbReference type="GO" id="GO:0009103">
    <property type="term" value="P:lipopolysaccharide biosynthetic process"/>
    <property type="evidence" value="ECO:0007669"/>
    <property type="project" value="TreeGrafter"/>
</dbReference>
<keyword evidence="5" id="KW-1185">Reference proteome</keyword>
<dbReference type="Pfam" id="PF13439">
    <property type="entry name" value="Glyco_transf_4"/>
    <property type="match status" value="1"/>
</dbReference>
<dbReference type="InterPro" id="IPR028098">
    <property type="entry name" value="Glyco_trans_4-like_N"/>
</dbReference>
<dbReference type="Pfam" id="PF00534">
    <property type="entry name" value="Glycos_transf_1"/>
    <property type="match status" value="1"/>
</dbReference>
<evidence type="ECO:0000256" key="1">
    <source>
        <dbReference type="ARBA" id="ARBA00022679"/>
    </source>
</evidence>
<dbReference type="CDD" id="cd03801">
    <property type="entry name" value="GT4_PimA-like"/>
    <property type="match status" value="1"/>
</dbReference>
<evidence type="ECO:0000313" key="4">
    <source>
        <dbReference type="EMBL" id="MDG6894408.1"/>
    </source>
</evidence>
<dbReference type="AlphaFoldDB" id="A0A9X4P8E7"/>
<dbReference type="PANTHER" id="PTHR46401:SF2">
    <property type="entry name" value="GLYCOSYLTRANSFERASE WBBK-RELATED"/>
    <property type="match status" value="1"/>
</dbReference>
<accession>A0A9X4P8E7</accession>